<gene>
    <name evidence="2" type="ORF">RHIZ70_3743</name>
</gene>
<feature type="transmembrane region" description="Helical" evidence="1">
    <location>
        <begin position="20"/>
        <end position="44"/>
    </location>
</feature>
<keyword evidence="1" id="KW-0812">Transmembrane</keyword>
<name>A0A376AJQ6_9HYPH</name>
<proteinExistence type="predicted"/>
<evidence type="ECO:0000313" key="2">
    <source>
        <dbReference type="EMBL" id="SSC68035.1"/>
    </source>
</evidence>
<keyword evidence="1" id="KW-1133">Transmembrane helix</keyword>
<evidence type="ECO:0000313" key="3">
    <source>
        <dbReference type="Proteomes" id="UP000254764"/>
    </source>
</evidence>
<dbReference type="STRING" id="1336235.GCA_000518785_01416"/>
<organism evidence="2 3">
    <name type="scientific">Ciceribacter selenitireducens ATCC BAA-1503</name>
    <dbReference type="NCBI Taxonomy" id="1336235"/>
    <lineage>
        <taxon>Bacteria</taxon>
        <taxon>Pseudomonadati</taxon>
        <taxon>Pseudomonadota</taxon>
        <taxon>Alphaproteobacteria</taxon>
        <taxon>Hyphomicrobiales</taxon>
        <taxon>Rhizobiaceae</taxon>
        <taxon>Ciceribacter</taxon>
    </lineage>
</organism>
<keyword evidence="3" id="KW-1185">Reference proteome</keyword>
<sequence length="52" mass="5816">MAHGTGLFRLPGTDFMPNESVWTINGLLVAVFGLVVFVGARWFLRREHSTPN</sequence>
<dbReference type="EMBL" id="UEYP01000006">
    <property type="protein sequence ID" value="SSC68035.1"/>
    <property type="molecule type" value="Genomic_DNA"/>
</dbReference>
<protein>
    <submittedName>
        <fullName evidence="2">Uncharacterized protein</fullName>
    </submittedName>
</protein>
<dbReference type="Proteomes" id="UP000254764">
    <property type="component" value="Unassembled WGS sequence"/>
</dbReference>
<accession>A0A376AJQ6</accession>
<dbReference type="AlphaFoldDB" id="A0A376AJQ6"/>
<reference evidence="3" key="1">
    <citation type="submission" date="2018-07" db="EMBL/GenBank/DDBJ databases">
        <authorList>
            <person name="Peiro R."/>
            <person name="Begona"/>
            <person name="Cbmso G."/>
            <person name="Lopez M."/>
            <person name="Gonzalez S."/>
        </authorList>
    </citation>
    <scope>NUCLEOTIDE SEQUENCE [LARGE SCALE GENOMIC DNA]</scope>
</reference>
<keyword evidence="1" id="KW-0472">Membrane</keyword>
<evidence type="ECO:0000256" key="1">
    <source>
        <dbReference type="SAM" id="Phobius"/>
    </source>
</evidence>